<feature type="compositionally biased region" description="Basic and acidic residues" evidence="1">
    <location>
        <begin position="1125"/>
        <end position="1134"/>
    </location>
</feature>
<evidence type="ECO:0000313" key="3">
    <source>
        <dbReference type="Proteomes" id="UP001163850"/>
    </source>
</evidence>
<accession>A0AA38UN85</accession>
<sequence length="1265" mass="139452">MSSNANSLPNLISFPDDRKLVGLNNWAVFCDHLRSVARATGLTGYLLGTILAPSSDTSTSPAPPSTPINARNPLLEEWELRDGRLAGIIYQNIKDPRSIGITEMMTANGMCRDRSKDTVNNGIEGPLDPHAPNSNAVAVASGSGLTRISSPEPEPISVINDGVSDPSPSNVQHPYIPRFEDDEPPDDFDLEDSDFTKPDALKRLIDELLDLQQERSHSFDIYLVRCQRGRERDIVRRIRSDVEVGAVNPDVIDTAFLSQLPGWFYLHVQNMLVQNSPLTMYLMTIDGLIYPRSQNVPYQNGSVQPVPIHHYVPCYDRVNNSVLFDPGSWVVTTRGLYKGDVGIVVDPGPRPLRNDQCQVLFIPRLAIPRPKIDSSQKRKAPVSRPIPVLATATAMNTISLNAGADVTPAVIPQAGFQATLAVQVLPVQSLKPATSIQQQTWMNLVSAAPGHIALQDQQIFDNAPPPAEWVFSAGEKVQVFVFGDNVTRKRLVEVYQCGSAPSGTEGIIESVDDLFCMIKITSRPGISQTYDELVRVYKHHLRKVFSLGDVVAVLSPGKAAEVVCDLQTQEILAHGNSDQTSLALQEYGFVIEIIDFVAQVKMFDRQFDLSIHVNLLGLVPDIAKHPRANLAPSVYDGSHWGNSEVPSSSRLHGAFTGLHPQWKGIAVKIVGDNIKNVGARHRKGYEGTVVDITQSANTVSGLNIYIHLSGIGIQNPWLWVDFDDLHRIDNSRFLLDSGAGTVSSLSLPFKTGYKPTYSFQEELQFARSDDLSSIPPIQTRNLISQLQIHMQQRSTHEDQVALRDRQTWEEQFLEGGGGSTPMHSSQDTVGQGSGDPNDPWIIQDSAHSDQPLNHWILHPAIARGLGGRDILMIITAGEFFQGSTTDSRICLRLTQRGHVKVFHQTTHQGGNKSLIPVELPPDCIIAGAVKSNTLPDVPTRAMGLYVVVEGVHVGKLTHRVGRVANPDGRNGWDWKLQVVLLTKLDGKGDKHNQELVDEPLIVVHRDCLIPVYEGHGDKHLSRTLDLERIREFSYLMVLPQTSRVIQNMLVRDDVKLEARSPLRLSHSVWTLYLQLSTMVTRAQQKILAEVNARTRGEKKRVQDGIPAAVKTTRLVLDHVSIGEPSEKPVLKGSERFPTLESERVGPPKRKAKDKVLCAPQDVPVSPSSPVVAPLPPSSPVATPLPLSHESINPTLINRPAQDFVSSINGTPIPYRNRYQLDPFLRQSEPETANGQLSPFPGSSPCLNPHPQLPANKIARRTRSGR</sequence>
<organism evidence="2 3">
    <name type="scientific">Lentinula detonsa</name>
    <dbReference type="NCBI Taxonomy" id="2804962"/>
    <lineage>
        <taxon>Eukaryota</taxon>
        <taxon>Fungi</taxon>
        <taxon>Dikarya</taxon>
        <taxon>Basidiomycota</taxon>
        <taxon>Agaricomycotina</taxon>
        <taxon>Agaricomycetes</taxon>
        <taxon>Agaricomycetidae</taxon>
        <taxon>Agaricales</taxon>
        <taxon>Marasmiineae</taxon>
        <taxon>Omphalotaceae</taxon>
        <taxon>Lentinula</taxon>
    </lineage>
</organism>
<dbReference type="EMBL" id="MU802202">
    <property type="protein sequence ID" value="KAJ3980305.1"/>
    <property type="molecule type" value="Genomic_DNA"/>
</dbReference>
<comment type="caution">
    <text evidence="2">The sequence shown here is derived from an EMBL/GenBank/DDBJ whole genome shotgun (WGS) entry which is preliminary data.</text>
</comment>
<evidence type="ECO:0000313" key="2">
    <source>
        <dbReference type="EMBL" id="KAJ3980305.1"/>
    </source>
</evidence>
<name>A0AA38UN85_9AGAR</name>
<feature type="region of interest" description="Disordered" evidence="1">
    <location>
        <begin position="1125"/>
        <end position="1152"/>
    </location>
</feature>
<dbReference type="Proteomes" id="UP001163850">
    <property type="component" value="Unassembled WGS sequence"/>
</dbReference>
<feature type="region of interest" description="Disordered" evidence="1">
    <location>
        <begin position="1229"/>
        <end position="1265"/>
    </location>
</feature>
<protein>
    <recommendedName>
        <fullName evidence="4">Chromatin elongation factor SPT5</fullName>
    </recommendedName>
</protein>
<evidence type="ECO:0008006" key="4">
    <source>
        <dbReference type="Google" id="ProtNLM"/>
    </source>
</evidence>
<feature type="region of interest" description="Disordered" evidence="1">
    <location>
        <begin position="812"/>
        <end position="833"/>
    </location>
</feature>
<reference evidence="2" key="1">
    <citation type="submission" date="2022-08" db="EMBL/GenBank/DDBJ databases">
        <authorList>
            <consortium name="DOE Joint Genome Institute"/>
            <person name="Min B."/>
            <person name="Riley R."/>
            <person name="Sierra-Patev S."/>
            <person name="Naranjo-Ortiz M."/>
            <person name="Looney B."/>
            <person name="Konkel Z."/>
            <person name="Slot J.C."/>
            <person name="Sakamoto Y."/>
            <person name="Steenwyk J.L."/>
            <person name="Rokas A."/>
            <person name="Carro J."/>
            <person name="Camarero S."/>
            <person name="Ferreira P."/>
            <person name="Molpeceres G."/>
            <person name="Ruiz-Duenas F.J."/>
            <person name="Serrano A."/>
            <person name="Henrissat B."/>
            <person name="Drula E."/>
            <person name="Hughes K.W."/>
            <person name="Mata J.L."/>
            <person name="Ishikawa N.K."/>
            <person name="Vargas-Isla R."/>
            <person name="Ushijima S."/>
            <person name="Smith C.A."/>
            <person name="Ahrendt S."/>
            <person name="Andreopoulos W."/>
            <person name="He G."/>
            <person name="Labutti K."/>
            <person name="Lipzen A."/>
            <person name="Ng V."/>
            <person name="Sandor L."/>
            <person name="Barry K."/>
            <person name="Martinez A.T."/>
            <person name="Xiao Y."/>
            <person name="Gibbons J.G."/>
            <person name="Terashima K."/>
            <person name="Hibbett D.S."/>
            <person name="Grigoriev I.V."/>
        </authorList>
    </citation>
    <scope>NUCLEOTIDE SEQUENCE</scope>
    <source>
        <strain evidence="2">TFB7829</strain>
    </source>
</reference>
<proteinExistence type="predicted"/>
<dbReference type="AlphaFoldDB" id="A0AA38UN85"/>
<gene>
    <name evidence="2" type="ORF">F5890DRAFT_1557816</name>
</gene>
<feature type="compositionally biased region" description="Polar residues" evidence="1">
    <location>
        <begin position="821"/>
        <end position="830"/>
    </location>
</feature>
<evidence type="ECO:0000256" key="1">
    <source>
        <dbReference type="SAM" id="MobiDB-lite"/>
    </source>
</evidence>